<dbReference type="OrthoDB" id="67850at2759"/>
<keyword evidence="14" id="KW-1185">Reference proteome</keyword>
<keyword evidence="9" id="KW-0811">Translocation</keyword>
<evidence type="ECO:0000256" key="11">
    <source>
        <dbReference type="ARBA" id="ARBA00023136"/>
    </source>
</evidence>
<comment type="subcellular location">
    <subcellularLocation>
        <location evidence="1">Nucleus membrane</location>
        <topology evidence="1">Multi-pass membrane protein</topology>
    </subcellularLocation>
    <subcellularLocation>
        <location evidence="2">Nucleus</location>
        <location evidence="2">Nuclear pore complex</location>
    </subcellularLocation>
</comment>
<dbReference type="GO" id="GO:0070762">
    <property type="term" value="C:nuclear pore transmembrane ring"/>
    <property type="evidence" value="ECO:0007669"/>
    <property type="project" value="TreeGrafter"/>
</dbReference>
<name>A0A6J0C7I7_NEOLC</name>
<keyword evidence="4" id="KW-0813">Transport</keyword>
<feature type="transmembrane region" description="Helical" evidence="13">
    <location>
        <begin position="243"/>
        <end position="264"/>
    </location>
</feature>
<dbReference type="GeneID" id="107226328"/>
<dbReference type="Pfam" id="PF09531">
    <property type="entry name" value="Ndc1_Nup"/>
    <property type="match status" value="1"/>
</dbReference>
<dbReference type="Proteomes" id="UP000829291">
    <property type="component" value="Chromosome 1"/>
</dbReference>
<evidence type="ECO:0000256" key="12">
    <source>
        <dbReference type="ARBA" id="ARBA00023242"/>
    </source>
</evidence>
<feature type="transmembrane region" description="Helical" evidence="13">
    <location>
        <begin position="108"/>
        <end position="127"/>
    </location>
</feature>
<evidence type="ECO:0000313" key="14">
    <source>
        <dbReference type="Proteomes" id="UP000829291"/>
    </source>
</evidence>
<feature type="transmembrane region" description="Helical" evidence="13">
    <location>
        <begin position="20"/>
        <end position="45"/>
    </location>
</feature>
<dbReference type="CTD" id="55706"/>
<feature type="transmembrane region" description="Helical" evidence="13">
    <location>
        <begin position="65"/>
        <end position="87"/>
    </location>
</feature>
<evidence type="ECO:0000256" key="9">
    <source>
        <dbReference type="ARBA" id="ARBA00023010"/>
    </source>
</evidence>
<evidence type="ECO:0000256" key="4">
    <source>
        <dbReference type="ARBA" id="ARBA00022448"/>
    </source>
</evidence>
<dbReference type="PANTHER" id="PTHR13269:SF6">
    <property type="entry name" value="NUCLEOPORIN NDC1"/>
    <property type="match status" value="1"/>
</dbReference>
<dbReference type="GO" id="GO:0006999">
    <property type="term" value="P:nuclear pore organization"/>
    <property type="evidence" value="ECO:0007669"/>
    <property type="project" value="TreeGrafter"/>
</dbReference>
<evidence type="ECO:0000256" key="6">
    <source>
        <dbReference type="ARBA" id="ARBA00022816"/>
    </source>
</evidence>
<dbReference type="GO" id="GO:0030674">
    <property type="term" value="F:protein-macromolecule adaptor activity"/>
    <property type="evidence" value="ECO:0007669"/>
    <property type="project" value="TreeGrafter"/>
</dbReference>
<keyword evidence="10" id="KW-0906">Nuclear pore complex</keyword>
<feature type="transmembrane region" description="Helical" evidence="13">
    <location>
        <begin position="193"/>
        <end position="218"/>
    </location>
</feature>
<evidence type="ECO:0000313" key="15">
    <source>
        <dbReference type="RefSeq" id="XP_015522593.1"/>
    </source>
</evidence>
<keyword evidence="11 13" id="KW-0472">Membrane</keyword>
<keyword evidence="5 13" id="KW-0812">Transmembrane</keyword>
<evidence type="ECO:0000256" key="13">
    <source>
        <dbReference type="SAM" id="Phobius"/>
    </source>
</evidence>
<dbReference type="AlphaFoldDB" id="A0A6J0C7I7"/>
<evidence type="ECO:0000256" key="8">
    <source>
        <dbReference type="ARBA" id="ARBA00022989"/>
    </source>
</evidence>
<evidence type="ECO:0000256" key="10">
    <source>
        <dbReference type="ARBA" id="ARBA00023132"/>
    </source>
</evidence>
<evidence type="ECO:0000256" key="1">
    <source>
        <dbReference type="ARBA" id="ARBA00004232"/>
    </source>
</evidence>
<keyword evidence="7" id="KW-0653">Protein transport</keyword>
<dbReference type="InterPro" id="IPR019049">
    <property type="entry name" value="Nucleoporin_prot_Ndc1/Nup"/>
</dbReference>
<keyword evidence="8 13" id="KW-1133">Transmembrane helix</keyword>
<gene>
    <name evidence="15" type="primary">LOC107226328</name>
</gene>
<dbReference type="RefSeq" id="XP_015522593.1">
    <property type="nucleotide sequence ID" value="XM_015667107.2"/>
</dbReference>
<proteinExistence type="inferred from homology"/>
<dbReference type="GO" id="GO:0031965">
    <property type="term" value="C:nuclear membrane"/>
    <property type="evidence" value="ECO:0007669"/>
    <property type="project" value="UniProtKB-SubCell"/>
</dbReference>
<evidence type="ECO:0000256" key="5">
    <source>
        <dbReference type="ARBA" id="ARBA00022692"/>
    </source>
</evidence>
<reference evidence="15" key="1">
    <citation type="submission" date="2025-08" db="UniProtKB">
        <authorList>
            <consortium name="RefSeq"/>
        </authorList>
    </citation>
    <scope>IDENTIFICATION</scope>
    <source>
        <tissue evidence="15">Thorax and Abdomen</tissue>
    </source>
</reference>
<dbReference type="InParanoid" id="A0A6J0C7I7"/>
<organism evidence="15">
    <name type="scientific">Neodiprion lecontei</name>
    <name type="common">Redheaded pine sawfly</name>
    <dbReference type="NCBI Taxonomy" id="441921"/>
    <lineage>
        <taxon>Eukaryota</taxon>
        <taxon>Metazoa</taxon>
        <taxon>Ecdysozoa</taxon>
        <taxon>Arthropoda</taxon>
        <taxon>Hexapoda</taxon>
        <taxon>Insecta</taxon>
        <taxon>Pterygota</taxon>
        <taxon>Neoptera</taxon>
        <taxon>Endopterygota</taxon>
        <taxon>Hymenoptera</taxon>
        <taxon>Tenthredinoidea</taxon>
        <taxon>Diprionidae</taxon>
        <taxon>Diprioninae</taxon>
        <taxon>Neodiprion</taxon>
    </lineage>
</organism>
<dbReference type="GO" id="GO:0015031">
    <property type="term" value="P:protein transport"/>
    <property type="evidence" value="ECO:0007669"/>
    <property type="project" value="UniProtKB-KW"/>
</dbReference>
<keyword evidence="6" id="KW-0509">mRNA transport</keyword>
<comment type="similarity">
    <text evidence="3">Belongs to the NDC1 family.</text>
</comment>
<accession>A0A6J0C7I7</accession>
<keyword evidence="12" id="KW-0539">Nucleus</keyword>
<dbReference type="PANTHER" id="PTHR13269">
    <property type="entry name" value="NUCLEOPORIN NDC1"/>
    <property type="match status" value="1"/>
</dbReference>
<dbReference type="KEGG" id="nlo:107226328"/>
<dbReference type="GO" id="GO:0051028">
    <property type="term" value="P:mRNA transport"/>
    <property type="evidence" value="ECO:0007669"/>
    <property type="project" value="UniProtKB-KW"/>
</dbReference>
<dbReference type="FunCoup" id="A0A6J0C7I7">
    <property type="interactions" value="1728"/>
</dbReference>
<evidence type="ECO:0000256" key="2">
    <source>
        <dbReference type="ARBA" id="ARBA00004567"/>
    </source>
</evidence>
<evidence type="ECO:0000256" key="7">
    <source>
        <dbReference type="ARBA" id="ARBA00022927"/>
    </source>
</evidence>
<feature type="transmembrane region" description="Helical" evidence="13">
    <location>
        <begin position="153"/>
        <end position="172"/>
    </location>
</feature>
<evidence type="ECO:0000256" key="3">
    <source>
        <dbReference type="ARBA" id="ARBA00005760"/>
    </source>
</evidence>
<protein>
    <submittedName>
        <fullName evidence="15">Nucleoporin NDC1</fullName>
    </submittedName>
</protein>
<sequence>MTSELSTSAKCKEHLIWRMFMAIVTSVCVQFIFMTFVILIVNFRIMHPLTWIINTWNAVTCFRTWSYFLILATVIFLQGVICSKDYLTPPVYRKSRFSIVCNMFKPHNLLVGGLHILVGGVLVWLHLSLQDERLGLLTVNCDGEETCLVEENFFLLLGGFWIGFYFFVKSNFHTTHLQFPIVPRSKFSQIKGGIGYLLPHAAMNALSPVLCFIFFYYIDGGYCRETVLSIFSIKMKDVPLDTLYGLLNISLFFYTWLFTTLFLLTTYTMHLSFEAHLTQRMVFDIEQQSLFADQSSGMCLADALATDQVPIIQHLAYYDLVTLAQKEKPRRSILFTLSTPGGRPCNWNSIAVKCMGLLNSFTLEVNQACATNHKLLSGPTNTSTSGKLSETSYPYKMRNLTAARLLAPNLDSTIPPLPKQNSNGDLFITQFLRSKRQEFITYLLSVPMIRYVFEETLEEKIRYIFRNAQPVIWAAEGISSLIVISLKEDQYGVIQQDLPTIIRTLLSLKEALDKLHKANIFVKKSQSDDKEIRQMMMCLISTIKRSIYRITTTFKDYIEDLPLEPDIIGQLQSFLSYRE</sequence>